<evidence type="ECO:0000256" key="8">
    <source>
        <dbReference type="HAMAP-Rule" id="MF_00972"/>
    </source>
</evidence>
<dbReference type="PANTHER" id="PTHR11079:SF202">
    <property type="entry name" value="TRNA-SPECIFIC ADENOSINE DEAMINASE"/>
    <property type="match status" value="1"/>
</dbReference>
<keyword evidence="11" id="KW-1185">Reference proteome</keyword>
<evidence type="ECO:0000256" key="5">
    <source>
        <dbReference type="ARBA" id="ARBA00022801"/>
    </source>
</evidence>
<dbReference type="HAMAP" id="MF_00972">
    <property type="entry name" value="tRNA_aden_deaminase"/>
    <property type="match status" value="1"/>
</dbReference>
<protein>
    <recommendedName>
        <fullName evidence="8">tRNA-specific adenosine deaminase</fullName>
        <ecNumber evidence="8">3.5.4.33</ecNumber>
    </recommendedName>
</protein>
<dbReference type="GO" id="GO:0008270">
    <property type="term" value="F:zinc ion binding"/>
    <property type="evidence" value="ECO:0007669"/>
    <property type="project" value="UniProtKB-UniRule"/>
</dbReference>
<proteinExistence type="inferred from homology"/>
<comment type="cofactor">
    <cofactor evidence="8">
        <name>Zn(2+)</name>
        <dbReference type="ChEBI" id="CHEBI:29105"/>
    </cofactor>
    <text evidence="8">Binds 1 zinc ion per subunit.</text>
</comment>
<comment type="caution">
    <text evidence="10">The sequence shown here is derived from an EMBL/GenBank/DDBJ whole genome shotgun (WGS) entry which is preliminary data.</text>
</comment>
<dbReference type="InterPro" id="IPR016192">
    <property type="entry name" value="APOBEC/CMP_deaminase_Zn-bd"/>
</dbReference>
<evidence type="ECO:0000313" key="11">
    <source>
        <dbReference type="Proteomes" id="UP000297986"/>
    </source>
</evidence>
<dbReference type="OrthoDB" id="9802676at2"/>
<evidence type="ECO:0000256" key="7">
    <source>
        <dbReference type="ARBA" id="ARBA00048045"/>
    </source>
</evidence>
<dbReference type="InterPro" id="IPR002125">
    <property type="entry name" value="CMP_dCMP_dom"/>
</dbReference>
<evidence type="ECO:0000256" key="3">
    <source>
        <dbReference type="ARBA" id="ARBA00022694"/>
    </source>
</evidence>
<organism evidence="10 11">
    <name type="scientific">Streptococcus rubneri</name>
    <dbReference type="NCBI Taxonomy" id="1234680"/>
    <lineage>
        <taxon>Bacteria</taxon>
        <taxon>Bacillati</taxon>
        <taxon>Bacillota</taxon>
        <taxon>Bacilli</taxon>
        <taxon>Lactobacillales</taxon>
        <taxon>Streptococcaceae</taxon>
        <taxon>Streptococcus</taxon>
    </lineage>
</organism>
<dbReference type="EMBL" id="SRRP01000001">
    <property type="protein sequence ID" value="TGN92720.1"/>
    <property type="molecule type" value="Genomic_DNA"/>
</dbReference>
<dbReference type="EC" id="3.5.4.33" evidence="8"/>
<dbReference type="Proteomes" id="UP000297986">
    <property type="component" value="Unassembled WGS sequence"/>
</dbReference>
<dbReference type="PROSITE" id="PS00903">
    <property type="entry name" value="CYT_DCMP_DEAMINASES_1"/>
    <property type="match status" value="1"/>
</dbReference>
<keyword evidence="3 8" id="KW-0819">tRNA processing</keyword>
<dbReference type="GO" id="GO:0002100">
    <property type="term" value="P:tRNA wobble adenosine to inosine editing"/>
    <property type="evidence" value="ECO:0007669"/>
    <property type="project" value="UniProtKB-UniRule"/>
</dbReference>
<evidence type="ECO:0000256" key="2">
    <source>
        <dbReference type="ARBA" id="ARBA00011738"/>
    </source>
</evidence>
<dbReference type="InterPro" id="IPR058535">
    <property type="entry name" value="MafB19-deam"/>
</dbReference>
<name>A0A4Z1DZ84_9STRE</name>
<dbReference type="FunFam" id="3.40.140.10:FF:000005">
    <property type="entry name" value="tRNA-specific adenosine deaminase"/>
    <property type="match status" value="1"/>
</dbReference>
<dbReference type="Pfam" id="PF14437">
    <property type="entry name" value="MafB19-deam"/>
    <property type="match status" value="1"/>
</dbReference>
<dbReference type="InterPro" id="IPR028883">
    <property type="entry name" value="tRNA_aden_deaminase"/>
</dbReference>
<dbReference type="GO" id="GO:0052717">
    <property type="term" value="F:tRNA-specific adenosine-34 deaminase activity"/>
    <property type="evidence" value="ECO:0007669"/>
    <property type="project" value="UniProtKB-UniRule"/>
</dbReference>
<dbReference type="CDD" id="cd01285">
    <property type="entry name" value="nucleoside_deaminase"/>
    <property type="match status" value="1"/>
</dbReference>
<feature type="active site" description="Proton donor" evidence="8">
    <location>
        <position position="68"/>
    </location>
</feature>
<keyword evidence="4 8" id="KW-0479">Metal-binding</keyword>
<keyword evidence="6 8" id="KW-0862">Zinc</keyword>
<dbReference type="AlphaFoldDB" id="A0A4Z1DZ84"/>
<dbReference type="NCBIfam" id="NF008113">
    <property type="entry name" value="PRK10860.1"/>
    <property type="match status" value="1"/>
</dbReference>
<sequence length="178" mass="20177">MRRLRGDRVRDYTIEEKESFMREALKEAEIALAHEEIPIGCVIVKDGEIIGRGHNAREELQRAIMHAEVMAIEEANQQEESWRLLDTTLFVTIEPCVMCSGAIGLARIPQVIYGATNQKFGGAGSLYDILTDERLNHRVEVETGILETECAAIMQTFFRQGRERKKQAKLAAKTETQE</sequence>
<comment type="function">
    <text evidence="8">Catalyzes the deamination of adenosine to inosine at the wobble position 34 of tRNA(Arg2).</text>
</comment>
<reference evidence="10 11" key="1">
    <citation type="submission" date="2019-04" db="EMBL/GenBank/DDBJ databases">
        <title>Genome sequencing of Streptococcus rubneri DSM 26920(T).</title>
        <authorList>
            <person name="Kook J.-K."/>
            <person name="Park S.-N."/>
            <person name="Lim Y.K."/>
        </authorList>
    </citation>
    <scope>NUCLEOTIDE SEQUENCE [LARGE SCALE GENOMIC DNA]</scope>
    <source>
        <strain evidence="10 11">DSM 26920</strain>
    </source>
</reference>
<gene>
    <name evidence="8" type="primary">tadA</name>
    <name evidence="10" type="ORF">E5S68_07390</name>
</gene>
<evidence type="ECO:0000313" key="10">
    <source>
        <dbReference type="EMBL" id="TGN92720.1"/>
    </source>
</evidence>
<evidence type="ECO:0000256" key="1">
    <source>
        <dbReference type="ARBA" id="ARBA00010669"/>
    </source>
</evidence>
<dbReference type="Gene3D" id="3.40.140.10">
    <property type="entry name" value="Cytidine Deaminase, domain 2"/>
    <property type="match status" value="1"/>
</dbReference>
<comment type="similarity">
    <text evidence="1">Belongs to the cytidine and deoxycytidylate deaminase family. ADAT2 subfamily.</text>
</comment>
<comment type="catalytic activity">
    <reaction evidence="7 8">
        <text>adenosine(34) in tRNA + H2O + H(+) = inosine(34) in tRNA + NH4(+)</text>
        <dbReference type="Rhea" id="RHEA:43168"/>
        <dbReference type="Rhea" id="RHEA-COMP:10373"/>
        <dbReference type="Rhea" id="RHEA-COMP:10374"/>
        <dbReference type="ChEBI" id="CHEBI:15377"/>
        <dbReference type="ChEBI" id="CHEBI:15378"/>
        <dbReference type="ChEBI" id="CHEBI:28938"/>
        <dbReference type="ChEBI" id="CHEBI:74411"/>
        <dbReference type="ChEBI" id="CHEBI:82852"/>
        <dbReference type="EC" id="3.5.4.33"/>
    </reaction>
</comment>
<evidence type="ECO:0000256" key="4">
    <source>
        <dbReference type="ARBA" id="ARBA00022723"/>
    </source>
</evidence>
<evidence type="ECO:0000256" key="6">
    <source>
        <dbReference type="ARBA" id="ARBA00022833"/>
    </source>
</evidence>
<dbReference type="PANTHER" id="PTHR11079">
    <property type="entry name" value="CYTOSINE DEAMINASE FAMILY MEMBER"/>
    <property type="match status" value="1"/>
</dbReference>
<keyword evidence="5 8" id="KW-0378">Hydrolase</keyword>
<feature type="binding site" evidence="8">
    <location>
        <position position="99"/>
    </location>
    <ligand>
        <name>Zn(2+)</name>
        <dbReference type="ChEBI" id="CHEBI:29105"/>
        <note>catalytic</note>
    </ligand>
</feature>
<feature type="binding site" evidence="8">
    <location>
        <position position="96"/>
    </location>
    <ligand>
        <name>Zn(2+)</name>
        <dbReference type="ChEBI" id="CHEBI:29105"/>
        <note>catalytic</note>
    </ligand>
</feature>
<comment type="subunit">
    <text evidence="2 8">Homodimer.</text>
</comment>
<feature type="binding site" evidence="8">
    <location>
        <position position="66"/>
    </location>
    <ligand>
        <name>Zn(2+)</name>
        <dbReference type="ChEBI" id="CHEBI:29105"/>
        <note>catalytic</note>
    </ligand>
</feature>
<dbReference type="SUPFAM" id="SSF53927">
    <property type="entry name" value="Cytidine deaminase-like"/>
    <property type="match status" value="1"/>
</dbReference>
<dbReference type="PROSITE" id="PS51747">
    <property type="entry name" value="CYT_DCMP_DEAMINASES_2"/>
    <property type="match status" value="1"/>
</dbReference>
<evidence type="ECO:0000259" key="9">
    <source>
        <dbReference type="PROSITE" id="PS51747"/>
    </source>
</evidence>
<accession>A0A4Z1DZ84</accession>
<dbReference type="InterPro" id="IPR016193">
    <property type="entry name" value="Cytidine_deaminase-like"/>
</dbReference>
<feature type="domain" description="CMP/dCMP-type deaminase" evidence="9">
    <location>
        <begin position="15"/>
        <end position="142"/>
    </location>
</feature>